<reference evidence="1 2" key="1">
    <citation type="submission" date="2019-10" db="EMBL/GenBank/DDBJ databases">
        <title>Taxonomy of Antarctic Massilia spp.: description of Massilia rubra sp. nov., Massilia aquatica sp. nov., Massilia mucilaginosa sp. nov., Massilia frigida sp. nov. isolated from streams, lakes and regoliths.</title>
        <authorList>
            <person name="Holochova P."/>
            <person name="Sedlacek I."/>
            <person name="Kralova S."/>
            <person name="Maslanova I."/>
            <person name="Busse H.-J."/>
            <person name="Stankova E."/>
            <person name="Vrbovska V."/>
            <person name="Kovarovic V."/>
            <person name="Bartak M."/>
            <person name="Svec P."/>
            <person name="Pantucek R."/>
        </authorList>
    </citation>
    <scope>NUCLEOTIDE SEQUENCE [LARGE SCALE GENOMIC DNA]</scope>
    <source>
        <strain evidence="1 2">CCM 8694</strain>
    </source>
</reference>
<evidence type="ECO:0000313" key="1">
    <source>
        <dbReference type="EMBL" id="NHZ65212.1"/>
    </source>
</evidence>
<dbReference type="SUPFAM" id="SSF48452">
    <property type="entry name" value="TPR-like"/>
    <property type="match status" value="1"/>
</dbReference>
<gene>
    <name evidence="1" type="ORF">F1735_23420</name>
</gene>
<dbReference type="Gene3D" id="1.25.40.10">
    <property type="entry name" value="Tetratricopeptide repeat domain"/>
    <property type="match status" value="1"/>
</dbReference>
<dbReference type="InterPro" id="IPR011990">
    <property type="entry name" value="TPR-like_helical_dom_sf"/>
</dbReference>
<protein>
    <recommendedName>
        <fullName evidence="3">Tetratricopeptide repeat protein</fullName>
    </recommendedName>
</protein>
<dbReference type="RefSeq" id="WP_167239183.1">
    <property type="nucleotide sequence ID" value="NZ_WHJF01000075.1"/>
</dbReference>
<comment type="caution">
    <text evidence="1">The sequence shown here is derived from an EMBL/GenBank/DDBJ whole genome shotgun (WGS) entry which is preliminary data.</text>
</comment>
<keyword evidence="2" id="KW-1185">Reference proteome</keyword>
<organism evidence="1 2">
    <name type="scientific">Massilia genomosp. 1</name>
    <dbReference type="NCBI Taxonomy" id="2609280"/>
    <lineage>
        <taxon>Bacteria</taxon>
        <taxon>Pseudomonadati</taxon>
        <taxon>Pseudomonadota</taxon>
        <taxon>Betaproteobacteria</taxon>
        <taxon>Burkholderiales</taxon>
        <taxon>Oxalobacteraceae</taxon>
        <taxon>Telluria group</taxon>
        <taxon>Massilia</taxon>
    </lineage>
</organism>
<evidence type="ECO:0000313" key="2">
    <source>
        <dbReference type="Proteomes" id="UP000610594"/>
    </source>
</evidence>
<dbReference type="EMBL" id="WHJF01000075">
    <property type="protein sequence ID" value="NHZ65212.1"/>
    <property type="molecule type" value="Genomic_DNA"/>
</dbReference>
<accession>A0ABX0MZX3</accession>
<evidence type="ECO:0008006" key="3">
    <source>
        <dbReference type="Google" id="ProtNLM"/>
    </source>
</evidence>
<sequence length="637" mass="69510">MNWLKRLAGQIAGKNEKTNNAGVASATPNDASAPIDAAAPAAAGPELTLREGTPEFNLMVASTELKTGANLAHGAAHLAVLLEVDPGRADWQALAARYLDAAGGDVDALLPVGDERFVNSEALRAWFWQRQGKTPEALDLLLQIARAAAHATYLHAWALDWLEQDGALARVGEASMMQLLATALNSVEEAHQSSAGTVYDMGRWACLAERASAGYAPSPILLLVRAGLQRKAGNFDAALAITGPIGQAACAEQANAIGLLLRCMRRFDEAEQAFIHAGSFDPADITPKLEAGDTCFEAGNWHKALFWYEAVLTSESEQAWALPSSWYCRYKLDGDEAWMERLWEAMRGGDKRAHLLVFRERGKVAQSHDAGANLLRTLLERWRENGDSDGSGGAMAISATVMEAPSNRLAFALELAGRNPPVKLEITFGPLPAVDPRLALAPVDYPLWAYQGTVPHPALPAPDPAVRDAIAALALAPYNPNENWARASYVAARFGTRHVRDILAAMVYPPPLPQDVRALEWLPRVQLAAAYVLGQVDSGWEGSERRRALVSVLFGPMDWTTCAAIRVLARIATTEPACATDILCLFARMERHIPEVGHWDWVTLLYEQWLELPFLFDAEREELRRKLAAREEDEQEG</sequence>
<name>A0ABX0MZX3_9BURK</name>
<dbReference type="Proteomes" id="UP000610594">
    <property type="component" value="Unassembled WGS sequence"/>
</dbReference>
<proteinExistence type="predicted"/>